<dbReference type="Gramene" id="TraesLAC3B03G01524420.1">
    <property type="protein sequence ID" value="TraesLAC3B03G01524420.1"/>
    <property type="gene ID" value="TraesLAC3B03G01524420"/>
</dbReference>
<dbReference type="EC" id="2.3.2.27" evidence="1"/>
<dbReference type="PANTHER" id="PTHR22849">
    <property type="entry name" value="WDSAM1 PROTEIN"/>
    <property type="match status" value="1"/>
</dbReference>
<comment type="catalytic activity">
    <reaction evidence="1">
        <text>S-ubiquitinyl-[E2 ubiquitin-conjugating enzyme]-L-cysteine + [acceptor protein]-L-lysine = [E2 ubiquitin-conjugating enzyme]-L-cysteine + N(6)-ubiquitinyl-[acceptor protein]-L-lysine.</text>
        <dbReference type="EC" id="2.3.2.27"/>
    </reaction>
</comment>
<dbReference type="Gramene" id="TraesLDM3B03G01582860.1">
    <property type="protein sequence ID" value="TraesLDM3B03G01582860.1"/>
    <property type="gene ID" value="TraesLDM3B03G01582860"/>
</dbReference>
<gene>
    <name evidence="2" type="ORF">TRAES_3BF053800040CFD_c1</name>
</gene>
<dbReference type="Gene3D" id="1.25.10.10">
    <property type="entry name" value="Leucine-rich Repeat Variant"/>
    <property type="match status" value="1"/>
</dbReference>
<organism evidence="2">
    <name type="scientific">Triticum aestivum</name>
    <name type="common">Wheat</name>
    <dbReference type="NCBI Taxonomy" id="4565"/>
    <lineage>
        <taxon>Eukaryota</taxon>
        <taxon>Viridiplantae</taxon>
        <taxon>Streptophyta</taxon>
        <taxon>Embryophyta</taxon>
        <taxon>Tracheophyta</taxon>
        <taxon>Spermatophyta</taxon>
        <taxon>Magnoliopsida</taxon>
        <taxon>Liliopsida</taxon>
        <taxon>Poales</taxon>
        <taxon>Poaceae</taxon>
        <taxon>BOP clade</taxon>
        <taxon>Pooideae</taxon>
        <taxon>Triticodae</taxon>
        <taxon>Triticeae</taxon>
        <taxon>Triticinae</taxon>
        <taxon>Triticum</taxon>
    </lineage>
</organism>
<keyword evidence="1" id="KW-0833">Ubl conjugation pathway</keyword>
<dbReference type="InterPro" id="IPR016024">
    <property type="entry name" value="ARM-type_fold"/>
</dbReference>
<evidence type="ECO:0000256" key="1">
    <source>
        <dbReference type="RuleBase" id="RU369093"/>
    </source>
</evidence>
<dbReference type="PANTHER" id="PTHR22849:SF16">
    <property type="entry name" value="U-BOX DOMAIN-CONTAINING PROTEIN"/>
    <property type="match status" value="1"/>
</dbReference>
<dbReference type="ExpressionAtlas" id="A0A077RQD8">
    <property type="expression patterns" value="baseline and differential"/>
</dbReference>
<proteinExistence type="predicted"/>
<dbReference type="Gramene" id="TraesJAG3B03G01591650.1">
    <property type="protein sequence ID" value="TraesJAG3B03G01591650.1"/>
    <property type="gene ID" value="TraesJAG3B03G01591650"/>
</dbReference>
<reference evidence="2" key="1">
    <citation type="journal article" date="2014" name="Science">
        <title>Structural and functional partitioning of bread wheat chromosome 3B.</title>
        <authorList>
            <person name="Choulet F."/>
            <person name="Alberti A."/>
            <person name="Theil S."/>
            <person name="Glover N."/>
            <person name="Barbe V."/>
            <person name="Daron J."/>
            <person name="Pingault L."/>
            <person name="Sourdille P."/>
            <person name="Couloux A."/>
            <person name="Paux E."/>
            <person name="Leroy P."/>
            <person name="Mangenot S."/>
            <person name="Guilhot N."/>
            <person name="Le Gouis J."/>
            <person name="Balfourier F."/>
            <person name="Alaux M."/>
            <person name="Jamilloux V."/>
            <person name="Poulain J."/>
            <person name="Durand C."/>
            <person name="Bellec A."/>
            <person name="Gaspin C."/>
            <person name="Safar J."/>
            <person name="Dolezel J."/>
            <person name="Rogers J."/>
            <person name="Vandepoele K."/>
            <person name="Aury J.M."/>
            <person name="Mayer K."/>
            <person name="Berges H."/>
            <person name="Quesneville H."/>
            <person name="Wincker P."/>
            <person name="Feuillet C."/>
        </authorList>
    </citation>
    <scope>NUCLEOTIDE SEQUENCE</scope>
</reference>
<keyword evidence="1" id="KW-0808">Transferase</keyword>
<comment type="pathway">
    <text evidence="1">Protein modification; protein ubiquitination.</text>
</comment>
<dbReference type="SUPFAM" id="SSF48371">
    <property type="entry name" value="ARM repeat"/>
    <property type="match status" value="1"/>
</dbReference>
<dbReference type="GO" id="GO:0061630">
    <property type="term" value="F:ubiquitin protein ligase activity"/>
    <property type="evidence" value="ECO:0007669"/>
    <property type="project" value="UniProtKB-UniRule"/>
</dbReference>
<dbReference type="GO" id="GO:0016567">
    <property type="term" value="P:protein ubiquitination"/>
    <property type="evidence" value="ECO:0007669"/>
    <property type="project" value="UniProtKB-UniRule"/>
</dbReference>
<comment type="function">
    <text evidence="1">Functions as an E3 ubiquitin ligase.</text>
</comment>
<dbReference type="Gramene" id="TraesMAC3B03G01582170.1">
    <property type="protein sequence ID" value="TraesMAC3B03G01582170.1"/>
    <property type="gene ID" value="TraesMAC3B03G01582170"/>
</dbReference>
<protein>
    <recommendedName>
        <fullName evidence="1">U-box domain-containing protein</fullName>
        <ecNumber evidence="1">2.3.2.27</ecNumber>
    </recommendedName>
    <alternativeName>
        <fullName evidence="1">RING-type E3 ubiquitin transferase PUB</fullName>
    </alternativeName>
</protein>
<dbReference type="AlphaFoldDB" id="A0A077RQD8"/>
<dbReference type="InterPro" id="IPR011989">
    <property type="entry name" value="ARM-like"/>
</dbReference>
<sequence>MACLATLANAVRRSRKRRMEPLYCCWRKGGGSEQHPPSMMEMSLVLHEEVWRSSGVGRGRGMRLSFCRSKRRCIGRVGKILAALTVFFPVDEEARRYTASPTSLKTLVSVLSHGDLAAWASAAIVLHKLASSPDWHTVDVISRTPGVCSALVGLVRKPMSPQANKAALITAYYLVFGSNRAAASFAELGQCSSLWSSSWMLTRGRARRHWPCWTASCADTGLESVRAHTLVVPCWSRRCCVSALWRLCCAADTGAGACCDEALRVGTFKKLLQVGCGGVTKDRANELLNGFRGSVECIETVDFRGLKRPF</sequence>
<dbReference type="InterPro" id="IPR045185">
    <property type="entry name" value="PUB22/23/24-like"/>
</dbReference>
<accession>A0A077RQD8</accession>
<evidence type="ECO:0000313" key="2">
    <source>
        <dbReference type="EMBL" id="CDM81703.1"/>
    </source>
</evidence>
<dbReference type="HOGENOM" id="CLU_006348_1_3_1"/>
<name>A0A077RQD8_WHEAT</name>
<dbReference type="EMBL" id="HG670306">
    <property type="protein sequence ID" value="CDM81703.1"/>
    <property type="molecule type" value="Genomic_DNA"/>
</dbReference>